<evidence type="ECO:0000313" key="2">
    <source>
        <dbReference type="EMBL" id="PIO71085.1"/>
    </source>
</evidence>
<dbReference type="InterPro" id="IPR026791">
    <property type="entry name" value="DOCK"/>
</dbReference>
<evidence type="ECO:0000313" key="3">
    <source>
        <dbReference type="Proteomes" id="UP000230423"/>
    </source>
</evidence>
<dbReference type="PANTHER" id="PTHR23317:SF26">
    <property type="entry name" value="ZIZIMIN, ISOFORM K"/>
    <property type="match status" value="1"/>
</dbReference>
<accession>A0A2G9ULG9</accession>
<evidence type="ECO:0000256" key="1">
    <source>
        <dbReference type="SAM" id="SignalP"/>
    </source>
</evidence>
<dbReference type="OrthoDB" id="47328at2759"/>
<protein>
    <submittedName>
        <fullName evidence="2">Uncharacterized protein</fullName>
    </submittedName>
</protein>
<dbReference type="AlphaFoldDB" id="A0A2G9ULG9"/>
<dbReference type="GO" id="GO:0007264">
    <property type="term" value="P:small GTPase-mediated signal transduction"/>
    <property type="evidence" value="ECO:0007669"/>
    <property type="project" value="InterPro"/>
</dbReference>
<gene>
    <name evidence="2" type="ORF">TELCIR_07023</name>
</gene>
<name>A0A2G9ULG9_TELCI</name>
<dbReference type="EMBL" id="KZ346058">
    <property type="protein sequence ID" value="PIO71085.1"/>
    <property type="molecule type" value="Genomic_DNA"/>
</dbReference>
<sequence>MHRLILLSFFAVELYACMREPREYRRRAIVLLRNLLAKHSFDKRYLDMNIQRRIAVLYLPFIRFAMEHTSELEDTVVNDFAEATTFCSSEVS</sequence>
<keyword evidence="3" id="KW-1185">Reference proteome</keyword>
<proteinExistence type="predicted"/>
<feature type="signal peptide" evidence="1">
    <location>
        <begin position="1"/>
        <end position="16"/>
    </location>
</feature>
<organism evidence="2 3">
    <name type="scientific">Teladorsagia circumcincta</name>
    <name type="common">Brown stomach worm</name>
    <name type="synonym">Ostertagia circumcincta</name>
    <dbReference type="NCBI Taxonomy" id="45464"/>
    <lineage>
        <taxon>Eukaryota</taxon>
        <taxon>Metazoa</taxon>
        <taxon>Ecdysozoa</taxon>
        <taxon>Nematoda</taxon>
        <taxon>Chromadorea</taxon>
        <taxon>Rhabditida</taxon>
        <taxon>Rhabditina</taxon>
        <taxon>Rhabditomorpha</taxon>
        <taxon>Strongyloidea</taxon>
        <taxon>Trichostrongylidae</taxon>
        <taxon>Teladorsagia</taxon>
    </lineage>
</organism>
<feature type="chain" id="PRO_5013748800" evidence="1">
    <location>
        <begin position="17"/>
        <end position="92"/>
    </location>
</feature>
<reference evidence="2 3" key="1">
    <citation type="submission" date="2015-09" db="EMBL/GenBank/DDBJ databases">
        <title>Draft genome of the parasitic nematode Teladorsagia circumcincta isolate WARC Sus (inbred).</title>
        <authorList>
            <person name="Mitreva M."/>
        </authorList>
    </citation>
    <scope>NUCLEOTIDE SEQUENCE [LARGE SCALE GENOMIC DNA]</scope>
    <source>
        <strain evidence="2 3">S</strain>
    </source>
</reference>
<dbReference type="PANTHER" id="PTHR23317">
    <property type="entry name" value="DEDICATOR OF CYTOKINESIS DOCK"/>
    <property type="match status" value="1"/>
</dbReference>
<dbReference type="Proteomes" id="UP000230423">
    <property type="component" value="Unassembled WGS sequence"/>
</dbReference>
<dbReference type="GO" id="GO:0005085">
    <property type="term" value="F:guanyl-nucleotide exchange factor activity"/>
    <property type="evidence" value="ECO:0007669"/>
    <property type="project" value="InterPro"/>
</dbReference>
<keyword evidence="1" id="KW-0732">Signal</keyword>